<dbReference type="InterPro" id="IPR025049">
    <property type="entry name" value="Mfa-like_1"/>
</dbReference>
<reference evidence="2 3" key="1">
    <citation type="submission" date="2018-08" db="EMBL/GenBank/DDBJ databases">
        <title>A genome reference for cultivated species of the human gut microbiota.</title>
        <authorList>
            <person name="Zou Y."/>
            <person name="Xue W."/>
            <person name="Luo G."/>
        </authorList>
    </citation>
    <scope>NUCLEOTIDE SEQUENCE [LARGE SCALE GENOMIC DNA]</scope>
    <source>
        <strain evidence="2 3">AF46-2NS</strain>
    </source>
</reference>
<dbReference type="Gene3D" id="2.60.40.2630">
    <property type="match status" value="1"/>
</dbReference>
<accession>A0A3R6FW99</accession>
<gene>
    <name evidence="2" type="ORF">DW079_08960</name>
</gene>
<proteinExistence type="predicted"/>
<dbReference type="Gene3D" id="2.60.40.2620">
    <property type="entry name" value="Fimbrillin-like"/>
    <property type="match status" value="1"/>
</dbReference>
<evidence type="ECO:0000313" key="3">
    <source>
        <dbReference type="Proteomes" id="UP000286211"/>
    </source>
</evidence>
<protein>
    <submittedName>
        <fullName evidence="2">Fimbrillin family protein</fullName>
    </submittedName>
</protein>
<dbReference type="CDD" id="cd13121">
    <property type="entry name" value="BF2867_like_C"/>
    <property type="match status" value="1"/>
</dbReference>
<dbReference type="CDD" id="cd13120">
    <property type="entry name" value="BF2867_like_N"/>
    <property type="match status" value="1"/>
</dbReference>
<keyword evidence="1" id="KW-0732">Signal</keyword>
<feature type="chain" id="PRO_5018760809" evidence="1">
    <location>
        <begin position="21"/>
        <end position="327"/>
    </location>
</feature>
<comment type="caution">
    <text evidence="2">The sequence shown here is derived from an EMBL/GenBank/DDBJ whole genome shotgun (WGS) entry which is preliminary data.</text>
</comment>
<name>A0A3R6FW99_9BACT</name>
<evidence type="ECO:0000313" key="2">
    <source>
        <dbReference type="EMBL" id="RHK09962.1"/>
    </source>
</evidence>
<dbReference type="AlphaFoldDB" id="A0A3R6FW99"/>
<evidence type="ECO:0000256" key="1">
    <source>
        <dbReference type="SAM" id="SignalP"/>
    </source>
</evidence>
<dbReference type="Proteomes" id="UP000286211">
    <property type="component" value="Unassembled WGS sequence"/>
</dbReference>
<organism evidence="2 3">
    <name type="scientific">Segatella copri</name>
    <dbReference type="NCBI Taxonomy" id="165179"/>
    <lineage>
        <taxon>Bacteria</taxon>
        <taxon>Pseudomonadati</taxon>
        <taxon>Bacteroidota</taxon>
        <taxon>Bacteroidia</taxon>
        <taxon>Bacteroidales</taxon>
        <taxon>Prevotellaceae</taxon>
        <taxon>Segatella</taxon>
    </lineage>
</organism>
<dbReference type="EMBL" id="QRNB01000042">
    <property type="protein sequence ID" value="RHK09962.1"/>
    <property type="molecule type" value="Genomic_DNA"/>
</dbReference>
<dbReference type="PROSITE" id="PS51257">
    <property type="entry name" value="PROKAR_LIPOPROTEIN"/>
    <property type="match status" value="1"/>
</dbReference>
<dbReference type="Pfam" id="PF13149">
    <property type="entry name" value="Mfa_like_1"/>
    <property type="match status" value="1"/>
</dbReference>
<dbReference type="InterPro" id="IPR042278">
    <property type="entry name" value="Mfa-like_1_N"/>
</dbReference>
<sequence>MNMKLSSLLPQMACTFLLMASCSQEDSMTPGESPSSVGGIHITTQVSGIVTRGITETATLQNFGICIQGSGEHASSLLYNNVEMTKNGEEWTSATPMLWQSEIPSADIIAYAPYQADISEALATQKQFPVSVKAVQTKEDLSSDLLVFKAKDYAPTIVGENKDKIVEVKFDHAFSQLMVTFNFDSAFSNDEVDLSKIEDVRVEGTVLSGVCDFSHDKPQITVQAVAAAESITPENVSFQAKDAEHASISAQYSSLLVPQTIQAANQPLKVSFRLGETTYSWKSNADITLEQGKYYTLSLNIRKTGVVVEGTIQGWIPAEGNNEYVAN</sequence>
<feature type="signal peptide" evidence="1">
    <location>
        <begin position="1"/>
        <end position="20"/>
    </location>
</feature>